<name>A0A5C3NN67_9APHY</name>
<feature type="non-terminal residue" evidence="3">
    <location>
        <position position="146"/>
    </location>
</feature>
<keyword evidence="4" id="KW-1185">Reference proteome</keyword>
<feature type="compositionally biased region" description="Basic residues" evidence="1">
    <location>
        <begin position="106"/>
        <end position="119"/>
    </location>
</feature>
<feature type="region of interest" description="Disordered" evidence="1">
    <location>
        <begin position="1"/>
        <end position="29"/>
    </location>
</feature>
<proteinExistence type="predicted"/>
<sequence length="146" mass="16217">MNPNDGLVERPSEEGEQPDVITLPEPGQSVARDDRRFKTIELTLSKLNVEKLKGYLKTYGLRVSGRSAELKQRLRDFAAEPAGWNCTLQPARTGGQRGDISEKASKRNRTAQRIMKNHGAKAAESSFLPKKSGTETRAPLVLSQER</sequence>
<evidence type="ECO:0000259" key="2">
    <source>
        <dbReference type="PROSITE" id="PS50800"/>
    </source>
</evidence>
<dbReference type="Proteomes" id="UP000308197">
    <property type="component" value="Unassembled WGS sequence"/>
</dbReference>
<dbReference type="EMBL" id="ML212524">
    <property type="protein sequence ID" value="TFK78452.1"/>
    <property type="molecule type" value="Genomic_DNA"/>
</dbReference>
<evidence type="ECO:0000313" key="4">
    <source>
        <dbReference type="Proteomes" id="UP000308197"/>
    </source>
</evidence>
<reference evidence="3 4" key="1">
    <citation type="journal article" date="2019" name="Nat. Ecol. Evol.">
        <title>Megaphylogeny resolves global patterns of mushroom evolution.</title>
        <authorList>
            <person name="Varga T."/>
            <person name="Krizsan K."/>
            <person name="Foldi C."/>
            <person name="Dima B."/>
            <person name="Sanchez-Garcia M."/>
            <person name="Sanchez-Ramirez S."/>
            <person name="Szollosi G.J."/>
            <person name="Szarkandi J.G."/>
            <person name="Papp V."/>
            <person name="Albert L."/>
            <person name="Andreopoulos W."/>
            <person name="Angelini C."/>
            <person name="Antonin V."/>
            <person name="Barry K.W."/>
            <person name="Bougher N.L."/>
            <person name="Buchanan P."/>
            <person name="Buyck B."/>
            <person name="Bense V."/>
            <person name="Catcheside P."/>
            <person name="Chovatia M."/>
            <person name="Cooper J."/>
            <person name="Damon W."/>
            <person name="Desjardin D."/>
            <person name="Finy P."/>
            <person name="Geml J."/>
            <person name="Haridas S."/>
            <person name="Hughes K."/>
            <person name="Justo A."/>
            <person name="Karasinski D."/>
            <person name="Kautmanova I."/>
            <person name="Kiss B."/>
            <person name="Kocsube S."/>
            <person name="Kotiranta H."/>
            <person name="LaButti K.M."/>
            <person name="Lechner B.E."/>
            <person name="Liimatainen K."/>
            <person name="Lipzen A."/>
            <person name="Lukacs Z."/>
            <person name="Mihaltcheva S."/>
            <person name="Morgado L.N."/>
            <person name="Niskanen T."/>
            <person name="Noordeloos M.E."/>
            <person name="Ohm R.A."/>
            <person name="Ortiz-Santana B."/>
            <person name="Ovrebo C."/>
            <person name="Racz N."/>
            <person name="Riley R."/>
            <person name="Savchenko A."/>
            <person name="Shiryaev A."/>
            <person name="Soop K."/>
            <person name="Spirin V."/>
            <person name="Szebenyi C."/>
            <person name="Tomsovsky M."/>
            <person name="Tulloss R.E."/>
            <person name="Uehling J."/>
            <person name="Grigoriev I.V."/>
            <person name="Vagvolgyi C."/>
            <person name="Papp T."/>
            <person name="Martin F.M."/>
            <person name="Miettinen O."/>
            <person name="Hibbett D.S."/>
            <person name="Nagy L.G."/>
        </authorList>
    </citation>
    <scope>NUCLEOTIDE SEQUENCE [LARGE SCALE GENOMIC DNA]</scope>
    <source>
        <strain evidence="3 4">HHB13444</strain>
    </source>
</reference>
<accession>A0A5C3NN67</accession>
<dbReference type="AlphaFoldDB" id="A0A5C3NN67"/>
<dbReference type="InterPro" id="IPR036361">
    <property type="entry name" value="SAP_dom_sf"/>
</dbReference>
<evidence type="ECO:0000313" key="3">
    <source>
        <dbReference type="EMBL" id="TFK78452.1"/>
    </source>
</evidence>
<evidence type="ECO:0000256" key="1">
    <source>
        <dbReference type="SAM" id="MobiDB-lite"/>
    </source>
</evidence>
<organism evidence="3 4">
    <name type="scientific">Polyporus arcularius HHB13444</name>
    <dbReference type="NCBI Taxonomy" id="1314778"/>
    <lineage>
        <taxon>Eukaryota</taxon>
        <taxon>Fungi</taxon>
        <taxon>Dikarya</taxon>
        <taxon>Basidiomycota</taxon>
        <taxon>Agaricomycotina</taxon>
        <taxon>Agaricomycetes</taxon>
        <taxon>Polyporales</taxon>
        <taxon>Polyporaceae</taxon>
        <taxon>Polyporus</taxon>
    </lineage>
</organism>
<dbReference type="PROSITE" id="PS50800">
    <property type="entry name" value="SAP"/>
    <property type="match status" value="1"/>
</dbReference>
<gene>
    <name evidence="3" type="ORF">K466DRAFT_570828</name>
</gene>
<feature type="domain" description="SAP" evidence="2">
    <location>
        <begin position="44"/>
        <end position="78"/>
    </location>
</feature>
<dbReference type="Gene3D" id="1.10.720.30">
    <property type="entry name" value="SAP domain"/>
    <property type="match status" value="1"/>
</dbReference>
<dbReference type="InterPro" id="IPR003034">
    <property type="entry name" value="SAP_dom"/>
</dbReference>
<feature type="region of interest" description="Disordered" evidence="1">
    <location>
        <begin position="88"/>
        <end position="146"/>
    </location>
</feature>
<dbReference type="Pfam" id="PF02037">
    <property type="entry name" value="SAP"/>
    <property type="match status" value="1"/>
</dbReference>
<protein>
    <recommendedName>
        <fullName evidence="2">SAP domain-containing protein</fullName>
    </recommendedName>
</protein>
<dbReference type="SUPFAM" id="SSF68906">
    <property type="entry name" value="SAP domain"/>
    <property type="match status" value="1"/>
</dbReference>
<dbReference type="InParanoid" id="A0A5C3NN67"/>